<dbReference type="SUPFAM" id="SSF55073">
    <property type="entry name" value="Nucleotide cyclase"/>
    <property type="match status" value="1"/>
</dbReference>
<feature type="transmembrane region" description="Helical" evidence="1">
    <location>
        <begin position="58"/>
        <end position="79"/>
    </location>
</feature>
<dbReference type="InterPro" id="IPR029787">
    <property type="entry name" value="Nucleotide_cyclase"/>
</dbReference>
<gene>
    <name evidence="3" type="ORF">LGQ03_01555</name>
</gene>
<dbReference type="NCBIfam" id="TIGR00254">
    <property type="entry name" value="GGDEF"/>
    <property type="match status" value="1"/>
</dbReference>
<keyword evidence="1" id="KW-0812">Transmembrane</keyword>
<accession>A0ABS8BQC4</accession>
<dbReference type="CDD" id="cd01949">
    <property type="entry name" value="GGDEF"/>
    <property type="match status" value="1"/>
</dbReference>
<dbReference type="Proteomes" id="UP001138961">
    <property type="component" value="Unassembled WGS sequence"/>
</dbReference>
<dbReference type="PANTHER" id="PTHR44757">
    <property type="entry name" value="DIGUANYLATE CYCLASE DGCP"/>
    <property type="match status" value="1"/>
</dbReference>
<organism evidence="3 4">
    <name type="scientific">Loktanella gaetbuli</name>
    <dbReference type="NCBI Taxonomy" id="2881335"/>
    <lineage>
        <taxon>Bacteria</taxon>
        <taxon>Pseudomonadati</taxon>
        <taxon>Pseudomonadota</taxon>
        <taxon>Alphaproteobacteria</taxon>
        <taxon>Rhodobacterales</taxon>
        <taxon>Roseobacteraceae</taxon>
        <taxon>Loktanella</taxon>
    </lineage>
</organism>
<feature type="domain" description="GGDEF" evidence="2">
    <location>
        <begin position="116"/>
        <end position="248"/>
    </location>
</feature>
<evidence type="ECO:0000256" key="1">
    <source>
        <dbReference type="SAM" id="Phobius"/>
    </source>
</evidence>
<reference evidence="3" key="1">
    <citation type="submission" date="2021-10" db="EMBL/GenBank/DDBJ databases">
        <title>Loktanella gaetbuli sp. nov., isolated from a tidal flat.</title>
        <authorList>
            <person name="Park S."/>
            <person name="Yoon J.-H."/>
        </authorList>
    </citation>
    <scope>NUCLEOTIDE SEQUENCE</scope>
    <source>
        <strain evidence="3">TSTF-M6</strain>
    </source>
</reference>
<dbReference type="SMART" id="SM00267">
    <property type="entry name" value="GGDEF"/>
    <property type="match status" value="1"/>
</dbReference>
<proteinExistence type="predicted"/>
<evidence type="ECO:0000313" key="3">
    <source>
        <dbReference type="EMBL" id="MCB5197918.1"/>
    </source>
</evidence>
<keyword evidence="1" id="KW-0472">Membrane</keyword>
<comment type="caution">
    <text evidence="3">The sequence shown here is derived from an EMBL/GenBank/DDBJ whole genome shotgun (WGS) entry which is preliminary data.</text>
</comment>
<dbReference type="InterPro" id="IPR000160">
    <property type="entry name" value="GGDEF_dom"/>
</dbReference>
<dbReference type="Gene3D" id="3.30.70.270">
    <property type="match status" value="1"/>
</dbReference>
<keyword evidence="1" id="KW-1133">Transmembrane helix</keyword>
<dbReference type="Pfam" id="PF00990">
    <property type="entry name" value="GGDEF"/>
    <property type="match status" value="1"/>
</dbReference>
<dbReference type="RefSeq" id="WP_226746976.1">
    <property type="nucleotide sequence ID" value="NZ_JAJATZ010000001.1"/>
</dbReference>
<dbReference type="InterPro" id="IPR052155">
    <property type="entry name" value="Biofilm_reg_signaling"/>
</dbReference>
<evidence type="ECO:0000259" key="2">
    <source>
        <dbReference type="PROSITE" id="PS50887"/>
    </source>
</evidence>
<dbReference type="PANTHER" id="PTHR44757:SF2">
    <property type="entry name" value="BIOFILM ARCHITECTURE MAINTENANCE PROTEIN MBAA"/>
    <property type="match status" value="1"/>
</dbReference>
<evidence type="ECO:0000313" key="4">
    <source>
        <dbReference type="Proteomes" id="UP001138961"/>
    </source>
</evidence>
<name>A0ABS8BQC4_9RHOB</name>
<protein>
    <submittedName>
        <fullName evidence="3">GGDEF domain-containing protein</fullName>
    </submittedName>
</protein>
<dbReference type="InterPro" id="IPR043128">
    <property type="entry name" value="Rev_trsase/Diguanyl_cyclase"/>
</dbReference>
<keyword evidence="4" id="KW-1185">Reference proteome</keyword>
<dbReference type="EMBL" id="JAJATZ010000001">
    <property type="protein sequence ID" value="MCB5197918.1"/>
    <property type="molecule type" value="Genomic_DNA"/>
</dbReference>
<sequence length="273" mass="29705">MLQKLLSVMISIARWMMPKGRVDLMLKVTLMTVFIHLFSVSAEWFLIGQIAYPFWPRLMLTAISAFPFVAMVVVSFHVAEKSRAKLRALADTDTLTSLPNRRAFIAATTAAIDAGMPGFLAILDGDCFKSINDTLGHATGDRALLAIAAQLHRLQGPHVCVARLGGDEFGILVLAENPVFQLDHIESVICAGVRFNISEGGQDLVLRMSAGAARLTADQTVIRIMAEADWALYAAKKKGGACLVYRKQQVPGARQSAIFHEKGALRSRSAPIT</sequence>
<dbReference type="PROSITE" id="PS50887">
    <property type="entry name" value="GGDEF"/>
    <property type="match status" value="1"/>
</dbReference>